<feature type="compositionally biased region" description="Polar residues" evidence="1">
    <location>
        <begin position="17"/>
        <end position="26"/>
    </location>
</feature>
<dbReference type="EMBL" id="VSRR010089831">
    <property type="protein sequence ID" value="MPC92020.1"/>
    <property type="molecule type" value="Genomic_DNA"/>
</dbReference>
<evidence type="ECO:0000313" key="3">
    <source>
        <dbReference type="Proteomes" id="UP000324222"/>
    </source>
</evidence>
<keyword evidence="3" id="KW-1185">Reference proteome</keyword>
<proteinExistence type="predicted"/>
<dbReference type="Proteomes" id="UP000324222">
    <property type="component" value="Unassembled WGS sequence"/>
</dbReference>
<evidence type="ECO:0000256" key="1">
    <source>
        <dbReference type="SAM" id="MobiDB-lite"/>
    </source>
</evidence>
<organism evidence="2 3">
    <name type="scientific">Portunus trituberculatus</name>
    <name type="common">Swimming crab</name>
    <name type="synonym">Neptunus trituberculatus</name>
    <dbReference type="NCBI Taxonomy" id="210409"/>
    <lineage>
        <taxon>Eukaryota</taxon>
        <taxon>Metazoa</taxon>
        <taxon>Ecdysozoa</taxon>
        <taxon>Arthropoda</taxon>
        <taxon>Crustacea</taxon>
        <taxon>Multicrustacea</taxon>
        <taxon>Malacostraca</taxon>
        <taxon>Eumalacostraca</taxon>
        <taxon>Eucarida</taxon>
        <taxon>Decapoda</taxon>
        <taxon>Pleocyemata</taxon>
        <taxon>Brachyura</taxon>
        <taxon>Eubrachyura</taxon>
        <taxon>Portunoidea</taxon>
        <taxon>Portunidae</taxon>
        <taxon>Portuninae</taxon>
        <taxon>Portunus</taxon>
    </lineage>
</organism>
<sequence length="67" mass="6979">MVVAEVVPVRVVVVVNSKSDTNTPTTTKDKQEQPIAKHSPPTASCPTLPHILTPGAPPSPGTCLPQI</sequence>
<accession>A0A5B7J5M1</accession>
<reference evidence="2 3" key="1">
    <citation type="submission" date="2019-05" db="EMBL/GenBank/DDBJ databases">
        <title>Another draft genome of Portunus trituberculatus and its Hox gene families provides insights of decapod evolution.</title>
        <authorList>
            <person name="Jeong J.-H."/>
            <person name="Song I."/>
            <person name="Kim S."/>
            <person name="Choi T."/>
            <person name="Kim D."/>
            <person name="Ryu S."/>
            <person name="Kim W."/>
        </authorList>
    </citation>
    <scope>NUCLEOTIDE SEQUENCE [LARGE SCALE GENOMIC DNA]</scope>
    <source>
        <tissue evidence="2">Muscle</tissue>
    </source>
</reference>
<feature type="region of interest" description="Disordered" evidence="1">
    <location>
        <begin position="17"/>
        <end position="67"/>
    </location>
</feature>
<evidence type="ECO:0000313" key="2">
    <source>
        <dbReference type="EMBL" id="MPC92020.1"/>
    </source>
</evidence>
<dbReference type="AlphaFoldDB" id="A0A5B7J5M1"/>
<comment type="caution">
    <text evidence="2">The sequence shown here is derived from an EMBL/GenBank/DDBJ whole genome shotgun (WGS) entry which is preliminary data.</text>
</comment>
<protein>
    <submittedName>
        <fullName evidence="2">Uncharacterized protein</fullName>
    </submittedName>
</protein>
<name>A0A5B7J5M1_PORTR</name>
<gene>
    <name evidence="2" type="ORF">E2C01_087088</name>
</gene>